<accession>A0A1I2F1Y6</accession>
<keyword evidence="2 7" id="KW-0349">Heme</keyword>
<evidence type="ECO:0000256" key="5">
    <source>
        <dbReference type="ARBA" id="ARBA00023004"/>
    </source>
</evidence>
<evidence type="ECO:0000256" key="6">
    <source>
        <dbReference type="ARBA" id="ARBA00023033"/>
    </source>
</evidence>
<evidence type="ECO:0000313" key="8">
    <source>
        <dbReference type="EMBL" id="SFE98541.1"/>
    </source>
</evidence>
<dbReference type="SUPFAM" id="SSF48264">
    <property type="entry name" value="Cytochrome P450"/>
    <property type="match status" value="1"/>
</dbReference>
<reference evidence="9" key="1">
    <citation type="submission" date="2016-10" db="EMBL/GenBank/DDBJ databases">
        <authorList>
            <person name="Varghese N."/>
            <person name="Submissions S."/>
        </authorList>
    </citation>
    <scope>NUCLEOTIDE SEQUENCE [LARGE SCALE GENOMIC DNA]</scope>
    <source>
        <strain evidence="9">ATCC 25963</strain>
    </source>
</reference>
<dbReference type="RefSeq" id="WP_096327789.1">
    <property type="nucleotide sequence ID" value="NZ_FOMX01000024.1"/>
</dbReference>
<protein>
    <recommendedName>
        <fullName evidence="10">Cytochrome P450</fullName>
    </recommendedName>
</protein>
<proteinExistence type="inferred from homology"/>
<evidence type="ECO:0000256" key="3">
    <source>
        <dbReference type="ARBA" id="ARBA00022723"/>
    </source>
</evidence>
<sequence>MRTSIDILAPEVRADPYPHYARLRRDLPVCFAEPGGMWLVSRHDDIMAVLRDPVRFSSQGFRAVWEPPWLGYNPLAHSILALDGPGHARLRALASRSLGPRAVARLEPAIRARADALLTDLGGDVELVSTFAAPLPAYVIATLLGLDESLGPRFKQWADDFLSVTPEPLDAAHAARVKTTIAELSAYLRAVIADRRRAPIDDTVSELTRAELDGQRLGDAEILEFMVAVLLGGLETTTHLIATSALFLAARPDLWARLRSEPAAIPAFVEEMLRFDGPSQSLPRFTTCDVPLAGVTIPAGALVLALVGSAGRDERRFADPDRFDLDRGASGAVNFGHGVHFCLGAALARMEAQIALDALVRRFARAERLPGPIAYNRTMTVRGPVTAPLRLLPG</sequence>
<dbReference type="OrthoDB" id="4511384at2"/>
<dbReference type="PANTHER" id="PTHR46696">
    <property type="entry name" value="P450, PUTATIVE (EUROFUNG)-RELATED"/>
    <property type="match status" value="1"/>
</dbReference>
<dbReference type="InterPro" id="IPR036396">
    <property type="entry name" value="Cyt_P450_sf"/>
</dbReference>
<dbReference type="PRINTS" id="PR00359">
    <property type="entry name" value="BP450"/>
</dbReference>
<dbReference type="EMBL" id="FOMX01000024">
    <property type="protein sequence ID" value="SFE98541.1"/>
    <property type="molecule type" value="Genomic_DNA"/>
</dbReference>
<evidence type="ECO:0008006" key="10">
    <source>
        <dbReference type="Google" id="ProtNLM"/>
    </source>
</evidence>
<dbReference type="PRINTS" id="PR00385">
    <property type="entry name" value="P450"/>
</dbReference>
<evidence type="ECO:0000256" key="7">
    <source>
        <dbReference type="RuleBase" id="RU000461"/>
    </source>
</evidence>
<dbReference type="GO" id="GO:0005506">
    <property type="term" value="F:iron ion binding"/>
    <property type="evidence" value="ECO:0007669"/>
    <property type="project" value="InterPro"/>
</dbReference>
<keyword evidence="6 7" id="KW-0503">Monooxygenase</keyword>
<keyword evidence="4 7" id="KW-0560">Oxidoreductase</keyword>
<evidence type="ECO:0000313" key="9">
    <source>
        <dbReference type="Proteomes" id="UP000199400"/>
    </source>
</evidence>
<dbReference type="FunFam" id="1.10.630.10:FF:000018">
    <property type="entry name" value="Cytochrome P450 monooxygenase"/>
    <property type="match status" value="1"/>
</dbReference>
<dbReference type="Pfam" id="PF00067">
    <property type="entry name" value="p450"/>
    <property type="match status" value="1"/>
</dbReference>
<dbReference type="InterPro" id="IPR001128">
    <property type="entry name" value="Cyt_P450"/>
</dbReference>
<dbReference type="GO" id="GO:0016705">
    <property type="term" value="F:oxidoreductase activity, acting on paired donors, with incorporation or reduction of molecular oxygen"/>
    <property type="evidence" value="ECO:0007669"/>
    <property type="project" value="InterPro"/>
</dbReference>
<dbReference type="CDD" id="cd11078">
    <property type="entry name" value="CYP130-like"/>
    <property type="match status" value="1"/>
</dbReference>
<dbReference type="AlphaFoldDB" id="A0A1I2F1Y6"/>
<comment type="similarity">
    <text evidence="1 7">Belongs to the cytochrome P450 family.</text>
</comment>
<evidence type="ECO:0000256" key="1">
    <source>
        <dbReference type="ARBA" id="ARBA00010617"/>
    </source>
</evidence>
<dbReference type="STRING" id="54.SAMN02745121_06379"/>
<evidence type="ECO:0000256" key="2">
    <source>
        <dbReference type="ARBA" id="ARBA00022617"/>
    </source>
</evidence>
<evidence type="ECO:0000256" key="4">
    <source>
        <dbReference type="ARBA" id="ARBA00023002"/>
    </source>
</evidence>
<organism evidence="8 9">
    <name type="scientific">Nannocystis exedens</name>
    <dbReference type="NCBI Taxonomy" id="54"/>
    <lineage>
        <taxon>Bacteria</taxon>
        <taxon>Pseudomonadati</taxon>
        <taxon>Myxococcota</taxon>
        <taxon>Polyangia</taxon>
        <taxon>Nannocystales</taxon>
        <taxon>Nannocystaceae</taxon>
        <taxon>Nannocystis</taxon>
    </lineage>
</organism>
<dbReference type="PANTHER" id="PTHR46696:SF1">
    <property type="entry name" value="CYTOCHROME P450 YJIB-RELATED"/>
    <property type="match status" value="1"/>
</dbReference>
<dbReference type="GO" id="GO:0020037">
    <property type="term" value="F:heme binding"/>
    <property type="evidence" value="ECO:0007669"/>
    <property type="project" value="InterPro"/>
</dbReference>
<keyword evidence="5 7" id="KW-0408">Iron</keyword>
<keyword evidence="3 7" id="KW-0479">Metal-binding</keyword>
<dbReference type="InterPro" id="IPR017972">
    <property type="entry name" value="Cyt_P450_CS"/>
</dbReference>
<gene>
    <name evidence="8" type="ORF">SAMN02745121_06379</name>
</gene>
<dbReference type="Proteomes" id="UP000199400">
    <property type="component" value="Unassembled WGS sequence"/>
</dbReference>
<dbReference type="GO" id="GO:0004497">
    <property type="term" value="F:monooxygenase activity"/>
    <property type="evidence" value="ECO:0007669"/>
    <property type="project" value="UniProtKB-KW"/>
</dbReference>
<keyword evidence="9" id="KW-1185">Reference proteome</keyword>
<dbReference type="Gene3D" id="1.10.630.10">
    <property type="entry name" value="Cytochrome P450"/>
    <property type="match status" value="1"/>
</dbReference>
<dbReference type="PROSITE" id="PS00086">
    <property type="entry name" value="CYTOCHROME_P450"/>
    <property type="match status" value="1"/>
</dbReference>
<name>A0A1I2F1Y6_9BACT</name>
<dbReference type="InterPro" id="IPR002397">
    <property type="entry name" value="Cyt_P450_B"/>
</dbReference>